<dbReference type="Proteomes" id="UP000308092">
    <property type="component" value="Unassembled WGS sequence"/>
</dbReference>
<protein>
    <submittedName>
        <fullName evidence="1">Uncharacterized protein</fullName>
    </submittedName>
</protein>
<sequence length="52" mass="5869">MAIVNYKAFPIGSYGPFQDPPDPNFTFSAVVRHMLPVKDLKLQLNFGSAQHY</sequence>
<proteinExistence type="predicted"/>
<comment type="caution">
    <text evidence="1">The sequence shown here is derived from an EMBL/GenBank/DDBJ whole genome shotgun (WGS) entry which is preliminary data.</text>
</comment>
<name>A0A4S3J8V5_9EURO</name>
<gene>
    <name evidence="1" type="ORF">EYZ11_009899</name>
</gene>
<evidence type="ECO:0000313" key="1">
    <source>
        <dbReference type="EMBL" id="THC90637.1"/>
    </source>
</evidence>
<dbReference type="EMBL" id="SOSA01000498">
    <property type="protein sequence ID" value="THC90637.1"/>
    <property type="molecule type" value="Genomic_DNA"/>
</dbReference>
<organism evidence="1 2">
    <name type="scientific">Aspergillus tanneri</name>
    <dbReference type="NCBI Taxonomy" id="1220188"/>
    <lineage>
        <taxon>Eukaryota</taxon>
        <taxon>Fungi</taxon>
        <taxon>Dikarya</taxon>
        <taxon>Ascomycota</taxon>
        <taxon>Pezizomycotina</taxon>
        <taxon>Eurotiomycetes</taxon>
        <taxon>Eurotiomycetidae</taxon>
        <taxon>Eurotiales</taxon>
        <taxon>Aspergillaceae</taxon>
        <taxon>Aspergillus</taxon>
        <taxon>Aspergillus subgen. Circumdati</taxon>
    </lineage>
</organism>
<evidence type="ECO:0000313" key="2">
    <source>
        <dbReference type="Proteomes" id="UP000308092"/>
    </source>
</evidence>
<reference evidence="1 2" key="1">
    <citation type="submission" date="2019-03" db="EMBL/GenBank/DDBJ databases">
        <title>The genome sequence of a newly discovered highly antifungal drug resistant Aspergillus species, Aspergillus tanneri NIH 1004.</title>
        <authorList>
            <person name="Mounaud S."/>
            <person name="Singh I."/>
            <person name="Joardar V."/>
            <person name="Pakala S."/>
            <person name="Pakala S."/>
            <person name="Venepally P."/>
            <person name="Hoover J."/>
            <person name="Nierman W."/>
            <person name="Chung J."/>
            <person name="Losada L."/>
        </authorList>
    </citation>
    <scope>NUCLEOTIDE SEQUENCE [LARGE SCALE GENOMIC DNA]</scope>
    <source>
        <strain evidence="1 2">NIH1004</strain>
    </source>
</reference>
<accession>A0A4S3J8V5</accession>
<dbReference type="VEuPathDB" id="FungiDB:EYZ11_009899"/>
<dbReference type="AlphaFoldDB" id="A0A4S3J8V5"/>
<keyword evidence="2" id="KW-1185">Reference proteome</keyword>